<evidence type="ECO:0000256" key="6">
    <source>
        <dbReference type="ARBA" id="ARBA00022490"/>
    </source>
</evidence>
<feature type="domain" description="Helicase C-terminal" evidence="17">
    <location>
        <begin position="346"/>
        <end position="522"/>
    </location>
</feature>
<dbReference type="EC" id="3.6.4.13" evidence="3"/>
<evidence type="ECO:0000313" key="18">
    <source>
        <dbReference type="EMBL" id="KAK0170748.1"/>
    </source>
</evidence>
<evidence type="ECO:0000259" key="16">
    <source>
        <dbReference type="PROSITE" id="PS51192"/>
    </source>
</evidence>
<dbReference type="Gene3D" id="1.20.120.1080">
    <property type="match status" value="1"/>
</dbReference>
<dbReference type="InterPro" id="IPR013087">
    <property type="entry name" value="Znf_C2H2_type"/>
</dbReference>
<dbReference type="PANTHER" id="PTHR18934">
    <property type="entry name" value="ATP-DEPENDENT RNA HELICASE"/>
    <property type="match status" value="1"/>
</dbReference>
<dbReference type="Pfam" id="PF00271">
    <property type="entry name" value="Helicase_C"/>
    <property type="match status" value="1"/>
</dbReference>
<evidence type="ECO:0000256" key="4">
    <source>
        <dbReference type="ARBA" id="ARBA00013352"/>
    </source>
</evidence>
<evidence type="ECO:0000256" key="8">
    <source>
        <dbReference type="ARBA" id="ARBA00022782"/>
    </source>
</evidence>
<evidence type="ECO:0000256" key="11">
    <source>
        <dbReference type="ARBA" id="ARBA00022840"/>
    </source>
</evidence>
<keyword evidence="19" id="KW-1185">Reference proteome</keyword>
<keyword evidence="6" id="KW-0963">Cytoplasm</keyword>
<keyword evidence="8" id="KW-0221">Differentiation</keyword>
<dbReference type="GO" id="GO:0007283">
    <property type="term" value="P:spermatogenesis"/>
    <property type="evidence" value="ECO:0007669"/>
    <property type="project" value="UniProtKB-KW"/>
</dbReference>
<dbReference type="InterPro" id="IPR011545">
    <property type="entry name" value="DEAD/DEAH_box_helicase_dom"/>
</dbReference>
<dbReference type="SUPFAM" id="SSF63748">
    <property type="entry name" value="Tudor/PWWP/MBT"/>
    <property type="match status" value="1"/>
</dbReference>
<keyword evidence="7" id="KW-0547">Nucleotide-binding</keyword>
<feature type="domain" description="Helicase ATP-binding" evidence="16">
    <location>
        <begin position="126"/>
        <end position="292"/>
    </location>
</feature>
<dbReference type="PANTHER" id="PTHR18934:SF113">
    <property type="entry name" value="ATP-DEPENDENT RNA HELICASE TDRD9"/>
    <property type="match status" value="1"/>
</dbReference>
<evidence type="ECO:0000256" key="2">
    <source>
        <dbReference type="ARBA" id="ARBA00008792"/>
    </source>
</evidence>
<protein>
    <recommendedName>
        <fullName evidence="4">Probable ATP-dependent RNA helicase spindle-E</fullName>
        <ecNumber evidence="3">3.6.4.13</ecNumber>
    </recommendedName>
</protein>
<dbReference type="InterPro" id="IPR002999">
    <property type="entry name" value="Tudor"/>
</dbReference>
<dbReference type="SMART" id="SM00490">
    <property type="entry name" value="HELICc"/>
    <property type="match status" value="1"/>
</dbReference>
<evidence type="ECO:0000256" key="12">
    <source>
        <dbReference type="ARBA" id="ARBA00022871"/>
    </source>
</evidence>
<keyword evidence="14" id="KW-0469">Meiosis</keyword>
<dbReference type="GO" id="GO:0003723">
    <property type="term" value="F:RNA binding"/>
    <property type="evidence" value="ECO:0007669"/>
    <property type="project" value="TreeGrafter"/>
</dbReference>
<dbReference type="CDD" id="cd18791">
    <property type="entry name" value="SF2_C_RHA"/>
    <property type="match status" value="1"/>
</dbReference>
<evidence type="ECO:0000256" key="13">
    <source>
        <dbReference type="ARBA" id="ARBA00023158"/>
    </source>
</evidence>
<organism evidence="18 19">
    <name type="scientific">Microctonus aethiopoides</name>
    <dbReference type="NCBI Taxonomy" id="144406"/>
    <lineage>
        <taxon>Eukaryota</taxon>
        <taxon>Metazoa</taxon>
        <taxon>Ecdysozoa</taxon>
        <taxon>Arthropoda</taxon>
        <taxon>Hexapoda</taxon>
        <taxon>Insecta</taxon>
        <taxon>Pterygota</taxon>
        <taxon>Neoptera</taxon>
        <taxon>Endopterygota</taxon>
        <taxon>Hymenoptera</taxon>
        <taxon>Apocrita</taxon>
        <taxon>Ichneumonoidea</taxon>
        <taxon>Braconidae</taxon>
        <taxon>Euphorinae</taxon>
        <taxon>Microctonus</taxon>
    </lineage>
</organism>
<name>A0AA39FJM1_9HYME</name>
<keyword evidence="9" id="KW-0378">Hydrolase</keyword>
<dbReference type="Gene3D" id="2.30.30.140">
    <property type="match status" value="1"/>
</dbReference>
<dbReference type="GO" id="GO:0016787">
    <property type="term" value="F:hydrolase activity"/>
    <property type="evidence" value="ECO:0007669"/>
    <property type="project" value="UniProtKB-KW"/>
</dbReference>
<dbReference type="InterPro" id="IPR014001">
    <property type="entry name" value="Helicase_ATP-bd"/>
</dbReference>
<evidence type="ECO:0000256" key="1">
    <source>
        <dbReference type="ARBA" id="ARBA00004496"/>
    </source>
</evidence>
<sequence length="1435" mass="163865">MNSLAFFDRNKKINKVPLHLGARREKYAASIANRSMNTSIQSLNTIESGTEYADEYVKKEEKELYEFAQVLRNAPNGQYDDVSLATAASHVTEEAAEELTRIYRSYNFAYHPKANLTIKTVKERIVSTIEAEPVTIIQGPTGCGKTTQVPQFILDNCFEKKEPCNIIVTQPRRIAAISIAQRVCNERQWPLGSLVGYQVGLSRHTSQDTRLVYCTTGVLLHRLITTKHMNDFTHIIIDEVHERDQEMDFLLLIVRKFLRSNSRTVKVILMSATFNVDKFSKYFSSYLGKQLVPAPVIDVTKNNYFDVKDFYLCDLSSLYQGEAPLISLAEPEVSKNMIELSVRLMNVMDAIDAQKDDREENNIARPAILVFLPGIHEIEEMHNVISTKQDTCKWDVVVLHSSITNEEQHRIFESPPEGFRRIILSTNIAESSITVPDIKYVIDFCLTKQLKTDPSTNFNCLELTWASKANCQQRAGRTGRVMDGRVYRLIPKRFYATLPDENPPEILTAPLEMIILRAKVLDLDTPKALLALALDPPDISNMERTILLLREAGGLLTIEGDNFDGELTDLGRVMSQLPIDIHITKMIVLGHVFSVLREAIIIGASMSVKNMFSMPFQRKLEAYNSKLSWAQNTSSDGAAYLHAYNVWMREKANARIKTSRAEVQWAQRNCLQIRVLREIDALIHDITARLTRLGIKETVGMKKVEWEESEKNFVIKIIFAGAFYPQYFTTKSKRDEKENLKQLAGLDPLKTVYLQGWPINQPIMLYAQRFQEEFKECLASNVGQIKIKSDNSSRVYVQFGKADVEESQSVNREPPGEVLHAVYRALKRRHISKHIVIPVLTPEESNVRAEELHIEKTAPVCHFININSTPRGPPQNEIRPVLPGLDVTHVSLIIRRIIDPGHFWISIRNAETSSYFSQISQYIESITNLKNVEIFNKPPTIGTLLLAPYETRDETIFRRAIVQGIIMENKSNIMTQVFFIDFGNGRRVQVNDLRRLPENHPIANIPALAFECTLANVKPSVLNALNGEWSRDAKKFFTNIIKDSEKIDGDIYSVVNSVVSLTLTCVDHSQQKININEQLIKEGFAEYREEHYLSKYNHDLRQQSSDFSPAEKLSHEEMQYNQFYLMDSYVTPPEKENCRMAVNLRGPYSPLEAELDSLTRTGIGKKVRVSDESVNSILLDSTVSNVQERLLVSGFVGQSHTSGNLVLRNTALMPNIPGLTSLLCLIFAPQIELRRNSFKTRYSGALCGLGYDKKTHQSLFPEHDMAIDFDVELTMDDMQNVNRLRHWMSAGIFITTDDMDTSEEIAICQNKVKDILFRIIDKERLPIPNETDLLRFQWCRYPPELFLVPGTVSQIKQNIFKLHHALDLEDKNEAKESMIEHVNELKKIASQSFRESKVKLVNCNLCSKDVFGILQLRTHINSHEHRTKEFQIRRA</sequence>
<evidence type="ECO:0000256" key="14">
    <source>
        <dbReference type="ARBA" id="ARBA00023254"/>
    </source>
</evidence>
<dbReference type="Gene3D" id="2.40.50.90">
    <property type="match status" value="1"/>
</dbReference>
<accession>A0AA39FJM1</accession>
<evidence type="ECO:0000256" key="5">
    <source>
        <dbReference type="ARBA" id="ARBA00022473"/>
    </source>
</evidence>
<keyword evidence="13" id="KW-0943">RNA-mediated gene silencing</keyword>
<dbReference type="Proteomes" id="UP001168990">
    <property type="component" value="Unassembled WGS sequence"/>
</dbReference>
<evidence type="ECO:0000256" key="9">
    <source>
        <dbReference type="ARBA" id="ARBA00022801"/>
    </source>
</evidence>
<evidence type="ECO:0000313" key="19">
    <source>
        <dbReference type="Proteomes" id="UP001168990"/>
    </source>
</evidence>
<keyword evidence="5" id="KW-0217">Developmental protein</keyword>
<dbReference type="Pfam" id="PF21010">
    <property type="entry name" value="HA2_C"/>
    <property type="match status" value="1"/>
</dbReference>
<dbReference type="InterPro" id="IPR027417">
    <property type="entry name" value="P-loop_NTPase"/>
</dbReference>
<dbReference type="PROSITE" id="PS51192">
    <property type="entry name" value="HELICASE_ATP_BIND_1"/>
    <property type="match status" value="1"/>
</dbReference>
<dbReference type="InterPro" id="IPR035437">
    <property type="entry name" value="SNase_OB-fold_sf"/>
</dbReference>
<evidence type="ECO:0000256" key="3">
    <source>
        <dbReference type="ARBA" id="ARBA00012552"/>
    </source>
</evidence>
<dbReference type="SUPFAM" id="SSF52540">
    <property type="entry name" value="P-loop containing nucleoside triphosphate hydrolases"/>
    <property type="match status" value="1"/>
</dbReference>
<dbReference type="InterPro" id="IPR001650">
    <property type="entry name" value="Helicase_C-like"/>
</dbReference>
<dbReference type="GO" id="GO:0005524">
    <property type="term" value="F:ATP binding"/>
    <property type="evidence" value="ECO:0007669"/>
    <property type="project" value="UniProtKB-KW"/>
</dbReference>
<reference evidence="18" key="2">
    <citation type="submission" date="2023-03" db="EMBL/GenBank/DDBJ databases">
        <authorList>
            <person name="Inwood S.N."/>
            <person name="Skelly J.G."/>
            <person name="Guhlin J."/>
            <person name="Harrop T.W.R."/>
            <person name="Goldson S.G."/>
            <person name="Dearden P.K."/>
        </authorList>
    </citation>
    <scope>NUCLEOTIDE SEQUENCE</scope>
    <source>
        <strain evidence="18">Irish</strain>
        <tissue evidence="18">Whole body</tissue>
    </source>
</reference>
<dbReference type="Pfam" id="PF00567">
    <property type="entry name" value="TUDOR"/>
    <property type="match status" value="1"/>
</dbReference>
<keyword evidence="11" id="KW-0067">ATP-binding</keyword>
<comment type="subcellular location">
    <subcellularLocation>
        <location evidence="1">Cytoplasm</location>
    </subcellularLocation>
</comment>
<evidence type="ECO:0000259" key="17">
    <source>
        <dbReference type="PROSITE" id="PS51194"/>
    </source>
</evidence>
<evidence type="ECO:0000256" key="15">
    <source>
        <dbReference type="ARBA" id="ARBA00047984"/>
    </source>
</evidence>
<dbReference type="GO" id="GO:0051321">
    <property type="term" value="P:meiotic cell cycle"/>
    <property type="evidence" value="ECO:0007669"/>
    <property type="project" value="UniProtKB-KW"/>
</dbReference>
<comment type="catalytic activity">
    <reaction evidence="15">
        <text>ATP + H2O = ADP + phosphate + H(+)</text>
        <dbReference type="Rhea" id="RHEA:13065"/>
        <dbReference type="ChEBI" id="CHEBI:15377"/>
        <dbReference type="ChEBI" id="CHEBI:15378"/>
        <dbReference type="ChEBI" id="CHEBI:30616"/>
        <dbReference type="ChEBI" id="CHEBI:43474"/>
        <dbReference type="ChEBI" id="CHEBI:456216"/>
        <dbReference type="EC" id="3.6.4.13"/>
    </reaction>
</comment>
<dbReference type="GO" id="GO:0005737">
    <property type="term" value="C:cytoplasm"/>
    <property type="evidence" value="ECO:0007669"/>
    <property type="project" value="UniProtKB-SubCell"/>
</dbReference>
<gene>
    <name evidence="18" type="ORF">PV328_008554</name>
</gene>
<dbReference type="InterPro" id="IPR007502">
    <property type="entry name" value="Helicase-assoc_dom"/>
</dbReference>
<evidence type="ECO:0000256" key="10">
    <source>
        <dbReference type="ARBA" id="ARBA00022806"/>
    </source>
</evidence>
<dbReference type="EMBL" id="JAQQBS010000003">
    <property type="protein sequence ID" value="KAK0170748.1"/>
    <property type="molecule type" value="Genomic_DNA"/>
</dbReference>
<dbReference type="Gene3D" id="3.40.50.300">
    <property type="entry name" value="P-loop containing nucleotide triphosphate hydrolases"/>
    <property type="match status" value="2"/>
</dbReference>
<dbReference type="PROSITE" id="PS00028">
    <property type="entry name" value="ZINC_FINGER_C2H2_1"/>
    <property type="match status" value="1"/>
</dbReference>
<dbReference type="GO" id="GO:0031047">
    <property type="term" value="P:regulatory ncRNA-mediated gene silencing"/>
    <property type="evidence" value="ECO:0007669"/>
    <property type="project" value="UniProtKB-KW"/>
</dbReference>
<dbReference type="PROSITE" id="PS51194">
    <property type="entry name" value="HELICASE_CTER"/>
    <property type="match status" value="1"/>
</dbReference>
<proteinExistence type="inferred from homology"/>
<dbReference type="GO" id="GO:0003724">
    <property type="term" value="F:RNA helicase activity"/>
    <property type="evidence" value="ECO:0007669"/>
    <property type="project" value="UniProtKB-EC"/>
</dbReference>
<dbReference type="SMART" id="SM00847">
    <property type="entry name" value="HA2"/>
    <property type="match status" value="1"/>
</dbReference>
<keyword evidence="10" id="KW-0347">Helicase</keyword>
<keyword evidence="12" id="KW-0744">Spermatogenesis</keyword>
<dbReference type="GO" id="GO:0030154">
    <property type="term" value="P:cell differentiation"/>
    <property type="evidence" value="ECO:0007669"/>
    <property type="project" value="UniProtKB-KW"/>
</dbReference>
<dbReference type="Pfam" id="PF00270">
    <property type="entry name" value="DEAD"/>
    <property type="match status" value="1"/>
</dbReference>
<comment type="similarity">
    <text evidence="2">Belongs to the DEAD box helicase family. DEAH subfamily.</text>
</comment>
<reference evidence="18" key="1">
    <citation type="journal article" date="2023" name="bioRxiv">
        <title>Scaffold-level genome assemblies of two parasitoid biocontrol wasps reveal the parthenogenesis mechanism and an associated novel virus.</title>
        <authorList>
            <person name="Inwood S."/>
            <person name="Skelly J."/>
            <person name="Guhlin J."/>
            <person name="Harrop T."/>
            <person name="Goldson S."/>
            <person name="Dearden P."/>
        </authorList>
    </citation>
    <scope>NUCLEOTIDE SEQUENCE</scope>
    <source>
        <strain evidence="18">Irish</strain>
        <tissue evidence="18">Whole body</tissue>
    </source>
</reference>
<comment type="caution">
    <text evidence="18">The sequence shown here is derived from an EMBL/GenBank/DDBJ whole genome shotgun (WGS) entry which is preliminary data.</text>
</comment>
<evidence type="ECO:0000256" key="7">
    <source>
        <dbReference type="ARBA" id="ARBA00022741"/>
    </source>
</evidence>
<dbReference type="SMART" id="SM00487">
    <property type="entry name" value="DEXDc"/>
    <property type="match status" value="1"/>
</dbReference>